<evidence type="ECO:0000256" key="2">
    <source>
        <dbReference type="ARBA" id="ARBA00022553"/>
    </source>
</evidence>
<evidence type="ECO:0000256" key="4">
    <source>
        <dbReference type="SAM" id="MobiDB-lite"/>
    </source>
</evidence>
<feature type="compositionally biased region" description="Basic and acidic residues" evidence="4">
    <location>
        <begin position="464"/>
        <end position="477"/>
    </location>
</feature>
<dbReference type="GO" id="GO:0005634">
    <property type="term" value="C:nucleus"/>
    <property type="evidence" value="ECO:0007669"/>
    <property type="project" value="UniProtKB-SubCell"/>
</dbReference>
<comment type="subcellular location">
    <subcellularLocation>
        <location evidence="1">Nucleus</location>
    </subcellularLocation>
</comment>
<feature type="compositionally biased region" description="Polar residues" evidence="4">
    <location>
        <begin position="412"/>
        <end position="425"/>
    </location>
</feature>
<feature type="compositionally biased region" description="Acidic residues" evidence="4">
    <location>
        <begin position="1080"/>
        <end position="1099"/>
    </location>
</feature>
<feature type="compositionally biased region" description="Acidic residues" evidence="4">
    <location>
        <begin position="1157"/>
        <end position="1180"/>
    </location>
</feature>
<keyword evidence="6" id="KW-1185">Reference proteome</keyword>
<evidence type="ECO:0008006" key="7">
    <source>
        <dbReference type="Google" id="ProtNLM"/>
    </source>
</evidence>
<feature type="compositionally biased region" description="Acidic residues" evidence="4">
    <location>
        <begin position="1139"/>
        <end position="1148"/>
    </location>
</feature>
<feature type="compositionally biased region" description="Low complexity" evidence="4">
    <location>
        <begin position="485"/>
        <end position="494"/>
    </location>
</feature>
<feature type="region of interest" description="Disordered" evidence="4">
    <location>
        <begin position="1239"/>
        <end position="1287"/>
    </location>
</feature>
<dbReference type="PANTHER" id="PTHR14396">
    <property type="entry name" value="CLASPIN"/>
    <property type="match status" value="1"/>
</dbReference>
<proteinExistence type="predicted"/>
<feature type="region of interest" description="Disordered" evidence="4">
    <location>
        <begin position="409"/>
        <end position="433"/>
    </location>
</feature>
<dbReference type="GO" id="GO:0010997">
    <property type="term" value="F:anaphase-promoting complex binding"/>
    <property type="evidence" value="ECO:0007669"/>
    <property type="project" value="TreeGrafter"/>
</dbReference>
<feature type="compositionally biased region" description="Basic and acidic residues" evidence="4">
    <location>
        <begin position="1522"/>
        <end position="1534"/>
    </location>
</feature>
<feature type="compositionally biased region" description="Acidic residues" evidence="4">
    <location>
        <begin position="1241"/>
        <end position="1261"/>
    </location>
</feature>
<feature type="region of interest" description="Disordered" evidence="4">
    <location>
        <begin position="28"/>
        <end position="80"/>
    </location>
</feature>
<feature type="compositionally biased region" description="Polar residues" evidence="4">
    <location>
        <begin position="1535"/>
        <end position="1544"/>
    </location>
</feature>
<feature type="region of interest" description="Disordered" evidence="4">
    <location>
        <begin position="961"/>
        <end position="997"/>
    </location>
</feature>
<feature type="region of interest" description="Disordered" evidence="4">
    <location>
        <begin position="532"/>
        <end position="596"/>
    </location>
</feature>
<feature type="compositionally biased region" description="Acidic residues" evidence="4">
    <location>
        <begin position="495"/>
        <end position="515"/>
    </location>
</feature>
<name>A0A8J4SRI6_9TREM</name>
<feature type="compositionally biased region" description="Acidic residues" evidence="4">
    <location>
        <begin position="532"/>
        <end position="555"/>
    </location>
</feature>
<feature type="region of interest" description="Disordered" evidence="4">
    <location>
        <begin position="1299"/>
        <end position="1334"/>
    </location>
</feature>
<dbReference type="GO" id="GO:0033314">
    <property type="term" value="P:mitotic DNA replication checkpoint signaling"/>
    <property type="evidence" value="ECO:0007669"/>
    <property type="project" value="TreeGrafter"/>
</dbReference>
<feature type="compositionally biased region" description="Basic and acidic residues" evidence="4">
    <location>
        <begin position="1031"/>
        <end position="1042"/>
    </location>
</feature>
<feature type="compositionally biased region" description="Polar residues" evidence="4">
    <location>
        <begin position="972"/>
        <end position="984"/>
    </location>
</feature>
<dbReference type="PANTHER" id="PTHR14396:SF10">
    <property type="entry name" value="CLASPIN"/>
    <property type="match status" value="1"/>
</dbReference>
<feature type="region of interest" description="Disordered" evidence="4">
    <location>
        <begin position="1518"/>
        <end position="1544"/>
    </location>
</feature>
<sequence length="1558" mass="172779">MSELELEVITDLNRMLEEEKNMVVRSENVLESPSHSHPDDTDEPPFANFLSSPCKLPETFSFEPGENPVNAPTRSVQSDSEEEVSLARLADRLHCLDNCAESVLDVKLTTISRGTITPLLPPDLVDSESENEDPGNQTPSPDVHSNDDEQENKAMNIELDDKTNEMKVGRWTYSKGATRKPVKSRSTVRLEDDDNLGTTSGRESERLLLHKESQRLLRDTEIHLQEHRPKQFKRFSEFRQSLHGNIVPVLGEPENIRAPIYDHPAGSPVSESQETVAKDNLQPVCDILEPNTQMETVDSHTLDPLNQTQVESSACVSEPALTVSQPLPVSLFPVCTLTEDDEGFVDLGQSVLPVADRQLTPADRLMARFKAHIHTPTVRKESGPIEYSVVTKVADDVSGTEQLHLSSVVYKSETQPDSLSGSQGRKSWRQHRERLKEQMRQRRLEQYEARMKEEGGRMETNIPQDKDEFSDCDREWSEGEEEISSTESTSSSSDSESEEDGDDSVEVQDEDDADDVLNISKQRCLRRCAFADDEAEESEHDEDEDLTNCLDEDESNDSRSKNSSKSYGHPPSLRCSVTNDGRVMSPSGKSPEFAAQHKGSYSRFQHLLSLDDYTDLPGQSNTTGYALASGDKFCLDNSRRPQGTLGPGDVDLFASEYSTILDRTMNPPSMLASTRLDTTSLTDHLKNITSCVHREASTHSQWNDTPYELLYSQKPISQRPSFSNESSLVPTEASIRCTEDSGANSASQDTVLLAPSSDSSLKLPSFNSSAMPDDARYPTSQDTVILASSSDSLLKLPPSSISTTQDSQNEHEQRRLLFTSLSRQDSVDGSASDAGTFDGTVLDSCDHVTQESPSKNAVGRQLFDNVSRSDSLLEKENCEGVDTLKTVTQALDLGVASSDLSVANSERIKSIDGSSLLSLDSQMEHSRRRDLFADSTCLINMESNAVEPLAQLDVPTFCTQSNATSDIHDTKSPTTDGVEQTSRSEPLERDTVKDADDVHLVETNRTHRHRLLMLEDDDSSQSLDENVLRKIDQPEGFGKDILPKSSPTSPSLQVNSIEPELDDGKELEECVGDGNKVDEDSGSDDGDRSDDEIDSDDSEKEPSPNQSDAYESDEEEAQRVAITQDKPKTKKTFRMQNFLDEEAELSGDENERAYYMDNDDEQEDDSDADLDDLGLIDDENVPSGGRLRRQIERVHQRLQADQDQRELRFLKELYFEDGDLYAENGRTRQRRFRWRGLESEGPLDDAVVDDHENDSDGEEDQDKIPFGPMDRWLQGATHHKPKTAAVNETDLDASVTHEDADTADNHSGDDTESAMSASDDEQEEKENTQPSQVLSLGRQAVLKAKTQEAQIVVVPVNKKTIDKPFAPIKSHTLTNYLQVKQTNAPAVINSGTLTTGLQRPNSVHAFRTPAVPTPENKFKIGKRGSLLGRVPALSRSNSSNNLCDSADTDVIVIPDEDSSSSNSSLSGQRRNPAHFLGLRNKVGLSCFNVLSQPAMPMNHHSPLPVREHAEPTNIQNGFSKLRQKEPVRPFDSGKRASSSSTPTNIKRQRSISVFSALL</sequence>
<organism evidence="5 6">
    <name type="scientific">Paragonimus heterotremus</name>
    <dbReference type="NCBI Taxonomy" id="100268"/>
    <lineage>
        <taxon>Eukaryota</taxon>
        <taxon>Metazoa</taxon>
        <taxon>Spiralia</taxon>
        <taxon>Lophotrochozoa</taxon>
        <taxon>Platyhelminthes</taxon>
        <taxon>Trematoda</taxon>
        <taxon>Digenea</taxon>
        <taxon>Plagiorchiida</taxon>
        <taxon>Troglotremata</taxon>
        <taxon>Troglotrematidae</taxon>
        <taxon>Paragonimus</taxon>
    </lineage>
</organism>
<protein>
    <recommendedName>
        <fullName evidence="7">Claspin</fullName>
    </recommendedName>
</protein>
<dbReference type="Proteomes" id="UP000748531">
    <property type="component" value="Unassembled WGS sequence"/>
</dbReference>
<feature type="region of interest" description="Disordered" evidence="4">
    <location>
        <begin position="116"/>
        <end position="149"/>
    </location>
</feature>
<comment type="caution">
    <text evidence="5">The sequence shown here is derived from an EMBL/GenBank/DDBJ whole genome shotgun (WGS) entry which is preliminary data.</text>
</comment>
<gene>
    <name evidence="5" type="ORF">PHET_03281</name>
</gene>
<feature type="compositionally biased region" description="Basic and acidic residues" evidence="4">
    <location>
        <begin position="1299"/>
        <end position="1309"/>
    </location>
</feature>
<reference evidence="5" key="1">
    <citation type="submission" date="2019-05" db="EMBL/GenBank/DDBJ databases">
        <title>Annotation for the trematode Paragonimus heterotremus.</title>
        <authorList>
            <person name="Choi Y.-J."/>
        </authorList>
    </citation>
    <scope>NUCLEOTIDE SEQUENCE</scope>
    <source>
        <strain evidence="5">LC</strain>
    </source>
</reference>
<feature type="compositionally biased region" description="Polar residues" evidence="4">
    <location>
        <begin position="756"/>
        <end position="770"/>
    </location>
</feature>
<accession>A0A8J4SRI6</accession>
<feature type="compositionally biased region" description="Polar residues" evidence="4">
    <location>
        <begin position="1045"/>
        <end position="1056"/>
    </location>
</feature>
<feature type="region of interest" description="Disordered" evidence="4">
    <location>
        <begin position="756"/>
        <end position="779"/>
    </location>
</feature>
<keyword evidence="3" id="KW-0539">Nucleus</keyword>
<feature type="region of interest" description="Disordered" evidence="4">
    <location>
        <begin position="1031"/>
        <end position="1188"/>
    </location>
</feature>
<evidence type="ECO:0000256" key="3">
    <source>
        <dbReference type="ARBA" id="ARBA00023242"/>
    </source>
</evidence>
<evidence type="ECO:0000313" key="6">
    <source>
        <dbReference type="Proteomes" id="UP000748531"/>
    </source>
</evidence>
<dbReference type="EMBL" id="LUCH01001197">
    <property type="protein sequence ID" value="KAF5403487.1"/>
    <property type="molecule type" value="Genomic_DNA"/>
</dbReference>
<evidence type="ECO:0000313" key="5">
    <source>
        <dbReference type="EMBL" id="KAF5403487.1"/>
    </source>
</evidence>
<keyword evidence="2" id="KW-0597">Phosphoprotein</keyword>
<feature type="region of interest" description="Disordered" evidence="4">
    <location>
        <begin position="170"/>
        <end position="203"/>
    </location>
</feature>
<feature type="region of interest" description="Disordered" evidence="4">
    <location>
        <begin position="451"/>
        <end position="518"/>
    </location>
</feature>
<feature type="compositionally biased region" description="Basic and acidic residues" evidence="4">
    <location>
        <begin position="985"/>
        <end position="997"/>
    </location>
</feature>
<dbReference type="InterPro" id="IPR024146">
    <property type="entry name" value="Claspin"/>
</dbReference>
<dbReference type="OrthoDB" id="5859781at2759"/>
<evidence type="ECO:0000256" key="1">
    <source>
        <dbReference type="ARBA" id="ARBA00004123"/>
    </source>
</evidence>
<dbReference type="GO" id="GO:0007095">
    <property type="term" value="P:mitotic G2 DNA damage checkpoint signaling"/>
    <property type="evidence" value="ECO:0007669"/>
    <property type="project" value="TreeGrafter"/>
</dbReference>